<feature type="repeat" description="PPR" evidence="3">
    <location>
        <begin position="399"/>
        <end position="433"/>
    </location>
</feature>
<feature type="repeat" description="PPR" evidence="3">
    <location>
        <begin position="364"/>
        <end position="398"/>
    </location>
</feature>
<dbReference type="InterPro" id="IPR002885">
    <property type="entry name" value="PPR_rpt"/>
</dbReference>
<dbReference type="Pfam" id="PF13041">
    <property type="entry name" value="PPR_2"/>
    <property type="match status" value="4"/>
</dbReference>
<dbReference type="EMBL" id="BKCP01006049">
    <property type="protein sequence ID" value="GER41007.1"/>
    <property type="molecule type" value="Genomic_DNA"/>
</dbReference>
<evidence type="ECO:0000256" key="4">
    <source>
        <dbReference type="SAM" id="MobiDB-lite"/>
    </source>
</evidence>
<keyword evidence="2" id="KW-0677">Repeat</keyword>
<dbReference type="NCBIfam" id="TIGR00756">
    <property type="entry name" value="PPR"/>
    <property type="match status" value="8"/>
</dbReference>
<dbReference type="Pfam" id="PF01535">
    <property type="entry name" value="PPR"/>
    <property type="match status" value="2"/>
</dbReference>
<dbReference type="Gene3D" id="1.25.40.10">
    <property type="entry name" value="Tetratricopeptide repeat domain"/>
    <property type="match status" value="6"/>
</dbReference>
<evidence type="ECO:0000313" key="6">
    <source>
        <dbReference type="Proteomes" id="UP000325081"/>
    </source>
</evidence>
<evidence type="ECO:0000256" key="2">
    <source>
        <dbReference type="ARBA" id="ARBA00022737"/>
    </source>
</evidence>
<sequence>MVPLNFIHLRTISRHNVSVGTLLHGFIYRPFCHCPVADSSSSAPPSSTVVKRVCFWVCDSYYNNHPRKKSHSNSTRSVLNLPIDSDFLTTEQAITVVASLADEAGSMVAMSFFYWAVGTPKFRHFMRFYIVSATCLIKNGNFERAHEVLRCMVRNVAEIGMLREAVDVILEMPSQGLVLTAHTLNCVLSVVSEMGCYEIAENVFDEIALKIFNKMVEMGFEPNIINFSCLINGLSRRGSIKQSFEILEEMVRIGLKPNVYTHTALIDGLCKKGWTDKAFRLFLKLVRSESYKPNVHTYTAMISGYCKEEKMNRAEMLLVKMQEQGLVPNSNTYTTLIGGHAKVGDFDRAYELMDKMGKDCLTPTTCTYNAVIDGLCKRGRVKEAYGLMKTSFRNGICADKFTYTVLIYESCKQDNIKQALALTNKMMKIGIAPDMHTYTTLISSLSRQKKIRECERIFWNALDKGLAPTTQTYTSMICGYCRDNKVDMAVKFFHKMRDNGCTPDSFTYGALISGLCKESKLDEAKRFFDEMMNRGISPPEVTRLTIAYEFCRKGESLTAMVLLDRLDKKLWIRTVRTLVRKLCSEQKVEMAAQFFDKLLEVNHAVDRVTLAAFMSACYDSNNYALVSDMSRKMTKEKDPKKNRQDGKLPPPKFQRSAERASCACWHWRRFRAVPPLEQRVRTASDSSGQAAATRHSARDRLRWRHAASRDRPAGIRRWQSVSAR</sequence>
<dbReference type="OrthoDB" id="185373at2759"/>
<protein>
    <submittedName>
        <fullName evidence="5">Pentatricopeptide repeat-containing protein</fullName>
    </submittedName>
</protein>
<dbReference type="InterPro" id="IPR011990">
    <property type="entry name" value="TPR-like_helical_dom_sf"/>
</dbReference>
<evidence type="ECO:0000313" key="5">
    <source>
        <dbReference type="EMBL" id="GER41007.1"/>
    </source>
</evidence>
<reference evidence="6" key="1">
    <citation type="journal article" date="2019" name="Curr. Biol.">
        <title>Genome Sequence of Striga asiatica Provides Insight into the Evolution of Plant Parasitism.</title>
        <authorList>
            <person name="Yoshida S."/>
            <person name="Kim S."/>
            <person name="Wafula E.K."/>
            <person name="Tanskanen J."/>
            <person name="Kim Y.M."/>
            <person name="Honaas L."/>
            <person name="Yang Z."/>
            <person name="Spallek T."/>
            <person name="Conn C.E."/>
            <person name="Ichihashi Y."/>
            <person name="Cheong K."/>
            <person name="Cui S."/>
            <person name="Der J.P."/>
            <person name="Gundlach H."/>
            <person name="Jiao Y."/>
            <person name="Hori C."/>
            <person name="Ishida J.K."/>
            <person name="Kasahara H."/>
            <person name="Kiba T."/>
            <person name="Kim M.S."/>
            <person name="Koo N."/>
            <person name="Laohavisit A."/>
            <person name="Lee Y.H."/>
            <person name="Lumba S."/>
            <person name="McCourt P."/>
            <person name="Mortimer J.C."/>
            <person name="Mutuku J.M."/>
            <person name="Nomura T."/>
            <person name="Sasaki-Sekimoto Y."/>
            <person name="Seto Y."/>
            <person name="Wang Y."/>
            <person name="Wakatake T."/>
            <person name="Sakakibara H."/>
            <person name="Demura T."/>
            <person name="Yamaguchi S."/>
            <person name="Yoneyama K."/>
            <person name="Manabe R.I."/>
            <person name="Nelson D.C."/>
            <person name="Schulman A.H."/>
            <person name="Timko M.P."/>
            <person name="dePamphilis C.W."/>
            <person name="Choi D."/>
            <person name="Shirasu K."/>
        </authorList>
    </citation>
    <scope>NUCLEOTIDE SEQUENCE [LARGE SCALE GENOMIC DNA]</scope>
    <source>
        <strain evidence="6">cv. UVA1</strain>
    </source>
</reference>
<accession>A0A5A7Q9B3</accession>
<keyword evidence="6" id="KW-1185">Reference proteome</keyword>
<comment type="similarity">
    <text evidence="1">Belongs to the PPR family. P subfamily.</text>
</comment>
<dbReference type="SUPFAM" id="SSF81901">
    <property type="entry name" value="HCP-like"/>
    <property type="match status" value="1"/>
</dbReference>
<feature type="region of interest" description="Disordered" evidence="4">
    <location>
        <begin position="631"/>
        <end position="655"/>
    </location>
</feature>
<gene>
    <name evidence="5" type="ORF">STAS_17721</name>
</gene>
<feature type="repeat" description="PPR" evidence="3">
    <location>
        <begin position="294"/>
        <end position="328"/>
    </location>
</feature>
<evidence type="ECO:0000256" key="1">
    <source>
        <dbReference type="ARBA" id="ARBA00007626"/>
    </source>
</evidence>
<feature type="repeat" description="PPR" evidence="3">
    <location>
        <begin position="434"/>
        <end position="468"/>
    </location>
</feature>
<comment type="caution">
    <text evidence="5">The sequence shown here is derived from an EMBL/GenBank/DDBJ whole genome shotgun (WGS) entry which is preliminary data.</text>
</comment>
<evidence type="ECO:0000256" key="3">
    <source>
        <dbReference type="PROSITE-ProRule" id="PRU00708"/>
    </source>
</evidence>
<organism evidence="5 6">
    <name type="scientific">Striga asiatica</name>
    <name type="common">Asiatic witchweed</name>
    <name type="synonym">Buchnera asiatica</name>
    <dbReference type="NCBI Taxonomy" id="4170"/>
    <lineage>
        <taxon>Eukaryota</taxon>
        <taxon>Viridiplantae</taxon>
        <taxon>Streptophyta</taxon>
        <taxon>Embryophyta</taxon>
        <taxon>Tracheophyta</taxon>
        <taxon>Spermatophyta</taxon>
        <taxon>Magnoliopsida</taxon>
        <taxon>eudicotyledons</taxon>
        <taxon>Gunneridae</taxon>
        <taxon>Pentapetalae</taxon>
        <taxon>asterids</taxon>
        <taxon>lamiids</taxon>
        <taxon>Lamiales</taxon>
        <taxon>Orobanchaceae</taxon>
        <taxon>Buchnereae</taxon>
        <taxon>Striga</taxon>
    </lineage>
</organism>
<feature type="repeat" description="PPR" evidence="3">
    <location>
        <begin position="469"/>
        <end position="503"/>
    </location>
</feature>
<name>A0A5A7Q9B3_STRAF</name>
<feature type="repeat" description="PPR" evidence="3">
    <location>
        <begin position="329"/>
        <end position="363"/>
    </location>
</feature>
<dbReference type="AlphaFoldDB" id="A0A5A7Q9B3"/>
<feature type="repeat" description="PPR" evidence="3">
    <location>
        <begin position="504"/>
        <end position="538"/>
    </location>
</feature>
<dbReference type="PANTHER" id="PTHR47941">
    <property type="entry name" value="PENTATRICOPEPTIDE REPEAT-CONTAINING PROTEIN 3, MITOCHONDRIAL"/>
    <property type="match status" value="1"/>
</dbReference>
<feature type="repeat" description="PPR" evidence="3">
    <location>
        <begin position="258"/>
        <end position="293"/>
    </location>
</feature>
<proteinExistence type="inferred from homology"/>
<dbReference type="Proteomes" id="UP000325081">
    <property type="component" value="Unassembled WGS sequence"/>
</dbReference>
<feature type="compositionally biased region" description="Basic and acidic residues" evidence="4">
    <location>
        <begin position="631"/>
        <end position="646"/>
    </location>
</feature>
<dbReference type="PROSITE" id="PS51375">
    <property type="entry name" value="PPR"/>
    <property type="match status" value="9"/>
</dbReference>
<feature type="compositionally biased region" description="Basic residues" evidence="4">
    <location>
        <begin position="695"/>
        <end position="706"/>
    </location>
</feature>
<feature type="compositionally biased region" description="Polar residues" evidence="4">
    <location>
        <begin position="681"/>
        <end position="690"/>
    </location>
</feature>
<feature type="repeat" description="PPR" evidence="3">
    <location>
        <begin position="223"/>
        <end position="257"/>
    </location>
</feature>
<feature type="region of interest" description="Disordered" evidence="4">
    <location>
        <begin position="679"/>
        <end position="724"/>
    </location>
</feature>